<keyword evidence="1 2" id="KW-0812">Transmembrane</keyword>
<proteinExistence type="predicted"/>
<keyword evidence="1" id="KW-1133">Transmembrane helix</keyword>
<evidence type="ECO:0000256" key="1">
    <source>
        <dbReference type="SAM" id="Phobius"/>
    </source>
</evidence>
<dbReference type="HOGENOM" id="CLU_044558_0_0_5"/>
<feature type="transmembrane region" description="Helical" evidence="1">
    <location>
        <begin position="200"/>
        <end position="219"/>
    </location>
</feature>
<dbReference type="Proteomes" id="UP000005258">
    <property type="component" value="Plasmid pTM3"/>
</dbReference>
<sequence length="480" mass="52866">MLKSALSRLTGSLHRPVHLNRASLQVFTELDATRVATDLRLEAEGRARGAREEPPADSLVPDDVEARIAEQVAAQNGRAFETFEEQVHTYSERLAGLAFEERFNEIRLAAPECLSEFRAEAAKGMDELHGLRRRVLEAEAERNAFRARHGIDRAARLHTPLRRGLSVAVIALLLLVETIANGSFLAVGNQAGLLGGASQAFFFAALNIGVAFFLAFWGVSCLAHRNGAVKAVGVVSLLIYLVLAVAINLALAHYREAAELVAEGAGQEVMRRLGTAPFVMADIQSWILFGIGLLFSALAFADGWQFRDPYPGYAGVQARLNAAHDAYMARKTALIDTLDDIRRDYGEKLGEVSRDLSERRKDYDTIISNRQRLQLLFEQAQVNLEAAGTALLRIYHAANQSARSTPSPERFVRGFTLTRIPAAIPRRDEGDRDLLNEQIRIAQQTLEAAIVDINRAFADTVERYRQLDTLIPEAGDGKAA</sequence>
<dbReference type="RefSeq" id="WP_014748346.1">
    <property type="nucleotide sequence ID" value="NC_017958.1"/>
</dbReference>
<name>I3TX69_TISMK</name>
<keyword evidence="1" id="KW-0472">Membrane</keyword>
<reference evidence="2 3" key="1">
    <citation type="journal article" date="2012" name="J. Am. Chem. Soc.">
        <title>Bacterial biosynthesis and maturation of the didemnin anti-cancer agents.</title>
        <authorList>
            <person name="Xu Y."/>
            <person name="Kersten R.D."/>
            <person name="Nam S.J."/>
            <person name="Lu L."/>
            <person name="Al-Suwailem A.M."/>
            <person name="Zheng H."/>
            <person name="Fenical W."/>
            <person name="Dorrestein P.C."/>
            <person name="Moore B.S."/>
            <person name="Qian P.Y."/>
        </authorList>
    </citation>
    <scope>NUCLEOTIDE SEQUENCE [LARGE SCALE GENOMIC DNA]</scope>
    <source>
        <strain evidence="2 3">KA081020-065</strain>
    </source>
</reference>
<feature type="transmembrane region" description="Helical" evidence="1">
    <location>
        <begin position="165"/>
        <end position="188"/>
    </location>
</feature>
<protein>
    <submittedName>
        <fullName evidence="2">Transmembrane protein</fullName>
    </submittedName>
</protein>
<gene>
    <name evidence="2" type="ordered locus">TMO_c0747</name>
</gene>
<organism evidence="2 3">
    <name type="scientific">Tistrella mobilis (strain KA081020-065)</name>
    <dbReference type="NCBI Taxonomy" id="1110502"/>
    <lineage>
        <taxon>Bacteria</taxon>
        <taxon>Pseudomonadati</taxon>
        <taxon>Pseudomonadota</taxon>
        <taxon>Alphaproteobacteria</taxon>
        <taxon>Geminicoccales</taxon>
        <taxon>Geminicoccaceae</taxon>
        <taxon>Tistrella</taxon>
    </lineage>
</organism>
<dbReference type="PATRIC" id="fig|1110502.3.peg.5623"/>
<feature type="transmembrane region" description="Helical" evidence="1">
    <location>
        <begin position="231"/>
        <end position="251"/>
    </location>
</feature>
<dbReference type="KEGG" id="tmo:TMO_c0747"/>
<dbReference type="EMBL" id="CP003239">
    <property type="protein sequence ID" value="AFK57357.1"/>
    <property type="molecule type" value="Genomic_DNA"/>
</dbReference>
<feature type="transmembrane region" description="Helical" evidence="1">
    <location>
        <begin position="283"/>
        <end position="301"/>
    </location>
</feature>
<keyword evidence="2" id="KW-0614">Plasmid</keyword>
<dbReference type="AlphaFoldDB" id="I3TX69"/>
<keyword evidence="3" id="KW-1185">Reference proteome</keyword>
<evidence type="ECO:0000313" key="3">
    <source>
        <dbReference type="Proteomes" id="UP000005258"/>
    </source>
</evidence>
<geneLocation type="plasmid" evidence="2 3">
    <name>pTM3</name>
</geneLocation>
<evidence type="ECO:0000313" key="2">
    <source>
        <dbReference type="EMBL" id="AFK57357.1"/>
    </source>
</evidence>
<accession>I3TX69</accession>